<feature type="compositionally biased region" description="Basic and acidic residues" evidence="1">
    <location>
        <begin position="1"/>
        <end position="15"/>
    </location>
</feature>
<proteinExistence type="predicted"/>
<gene>
    <name evidence="2" type="ORF">BDV26DRAFT_286821</name>
</gene>
<dbReference type="EMBL" id="ML736430">
    <property type="protein sequence ID" value="KAE8371404.1"/>
    <property type="molecule type" value="Genomic_DNA"/>
</dbReference>
<evidence type="ECO:0000313" key="3">
    <source>
        <dbReference type="Proteomes" id="UP000326198"/>
    </source>
</evidence>
<feature type="region of interest" description="Disordered" evidence="1">
    <location>
        <begin position="1"/>
        <end position="31"/>
    </location>
</feature>
<dbReference type="InterPro" id="IPR022234">
    <property type="entry name" value="DUF3759"/>
</dbReference>
<protein>
    <recommendedName>
        <fullName evidence="4">CipC-like antibiotic response protein</fullName>
    </recommendedName>
</protein>
<dbReference type="OrthoDB" id="9895617at2759"/>
<dbReference type="PANTHER" id="PTHR37450">
    <property type="entry name" value="CIPC PROTEIN"/>
    <property type="match status" value="1"/>
</dbReference>
<keyword evidence="3" id="KW-1185">Reference proteome</keyword>
<evidence type="ECO:0008006" key="4">
    <source>
        <dbReference type="Google" id="ProtNLM"/>
    </source>
</evidence>
<evidence type="ECO:0000256" key="1">
    <source>
        <dbReference type="SAM" id="MobiDB-lite"/>
    </source>
</evidence>
<evidence type="ECO:0000313" key="2">
    <source>
        <dbReference type="EMBL" id="KAE8371404.1"/>
    </source>
</evidence>
<dbReference type="PANTHER" id="PTHR37450:SF1">
    <property type="entry name" value="CIPC PROTEIN"/>
    <property type="match status" value="1"/>
</dbReference>
<sequence>MTWFDNDHENARAHSEVTGTEGHQGHWSHDLIGGAAAYEAMKAYNEHQEKNGKPASHSQAKEVAAGLATAAVTHLFETKGLNFIDREKAEYRAKKDAEAAIDRTY</sequence>
<dbReference type="Proteomes" id="UP000326198">
    <property type="component" value="Unassembled WGS sequence"/>
</dbReference>
<dbReference type="AlphaFoldDB" id="A0A5N7ANH4"/>
<accession>A0A5N7ANH4</accession>
<name>A0A5N7ANH4_9EURO</name>
<dbReference type="Pfam" id="PF12585">
    <property type="entry name" value="DUF3759"/>
    <property type="match status" value="1"/>
</dbReference>
<organism evidence="2 3">
    <name type="scientific">Aspergillus bertholletiae</name>
    <dbReference type="NCBI Taxonomy" id="1226010"/>
    <lineage>
        <taxon>Eukaryota</taxon>
        <taxon>Fungi</taxon>
        <taxon>Dikarya</taxon>
        <taxon>Ascomycota</taxon>
        <taxon>Pezizomycotina</taxon>
        <taxon>Eurotiomycetes</taxon>
        <taxon>Eurotiomycetidae</taxon>
        <taxon>Eurotiales</taxon>
        <taxon>Aspergillaceae</taxon>
        <taxon>Aspergillus</taxon>
        <taxon>Aspergillus subgen. Circumdati</taxon>
    </lineage>
</organism>
<reference evidence="2 3" key="1">
    <citation type="submission" date="2019-04" db="EMBL/GenBank/DDBJ databases">
        <title>Friends and foes A comparative genomics studyof 23 Aspergillus species from section Flavi.</title>
        <authorList>
            <consortium name="DOE Joint Genome Institute"/>
            <person name="Kjaerbolling I."/>
            <person name="Vesth T."/>
            <person name="Frisvad J.C."/>
            <person name="Nybo J.L."/>
            <person name="Theobald S."/>
            <person name="Kildgaard S."/>
            <person name="Isbrandt T."/>
            <person name="Kuo A."/>
            <person name="Sato A."/>
            <person name="Lyhne E.K."/>
            <person name="Kogle M.E."/>
            <person name="Wiebenga A."/>
            <person name="Kun R.S."/>
            <person name="Lubbers R.J."/>
            <person name="Makela M.R."/>
            <person name="Barry K."/>
            <person name="Chovatia M."/>
            <person name="Clum A."/>
            <person name="Daum C."/>
            <person name="Haridas S."/>
            <person name="He G."/>
            <person name="LaButti K."/>
            <person name="Lipzen A."/>
            <person name="Mondo S."/>
            <person name="Riley R."/>
            <person name="Salamov A."/>
            <person name="Simmons B.A."/>
            <person name="Magnuson J.K."/>
            <person name="Henrissat B."/>
            <person name="Mortensen U.H."/>
            <person name="Larsen T.O."/>
            <person name="Devries R.P."/>
            <person name="Grigoriev I.V."/>
            <person name="Machida M."/>
            <person name="Baker S.E."/>
            <person name="Andersen M.R."/>
        </authorList>
    </citation>
    <scope>NUCLEOTIDE SEQUENCE [LARGE SCALE GENOMIC DNA]</scope>
    <source>
        <strain evidence="2 3">IBT 29228</strain>
    </source>
</reference>